<feature type="domain" description="Endonuclease/exonuclease/phosphatase" evidence="1">
    <location>
        <begin position="11"/>
        <end position="256"/>
    </location>
</feature>
<dbReference type="AlphaFoldDB" id="A0A6J4SUW5"/>
<name>A0A6J4SUW5_9ACTN</name>
<dbReference type="InterPro" id="IPR036691">
    <property type="entry name" value="Endo/exonu/phosph_ase_sf"/>
</dbReference>
<evidence type="ECO:0000313" key="2">
    <source>
        <dbReference type="EMBL" id="CAA9505821.1"/>
    </source>
</evidence>
<proteinExistence type="predicted"/>
<accession>A0A6J4SUW5</accession>
<dbReference type="InterPro" id="IPR005135">
    <property type="entry name" value="Endo/exonuclease/phosphatase"/>
</dbReference>
<evidence type="ECO:0000259" key="1">
    <source>
        <dbReference type="Pfam" id="PF03372"/>
    </source>
</evidence>
<gene>
    <name evidence="2" type="ORF">AVDCRST_MAG69-2165</name>
</gene>
<protein>
    <recommendedName>
        <fullName evidence="1">Endonuclease/exonuclease/phosphatase domain-containing protein</fullName>
    </recommendedName>
</protein>
<dbReference type="Gene3D" id="3.60.10.10">
    <property type="entry name" value="Endonuclease/exonuclease/phosphatase"/>
    <property type="match status" value="1"/>
</dbReference>
<organism evidence="2">
    <name type="scientific">uncultured Solirubrobacteraceae bacterium</name>
    <dbReference type="NCBI Taxonomy" id="1162706"/>
    <lineage>
        <taxon>Bacteria</taxon>
        <taxon>Bacillati</taxon>
        <taxon>Actinomycetota</taxon>
        <taxon>Thermoleophilia</taxon>
        <taxon>Solirubrobacterales</taxon>
        <taxon>Solirubrobacteraceae</taxon>
        <taxon>environmental samples</taxon>
    </lineage>
</organism>
<dbReference type="EMBL" id="CADCVP010000234">
    <property type="protein sequence ID" value="CAA9505821.1"/>
    <property type="molecule type" value="Genomic_DNA"/>
</dbReference>
<reference evidence="2" key="1">
    <citation type="submission" date="2020-02" db="EMBL/GenBank/DDBJ databases">
        <authorList>
            <person name="Meier V. D."/>
        </authorList>
    </citation>
    <scope>NUCLEOTIDE SEQUENCE</scope>
    <source>
        <strain evidence="2">AVDCRST_MAG69</strain>
    </source>
</reference>
<dbReference type="SUPFAM" id="SSF56219">
    <property type="entry name" value="DNase I-like"/>
    <property type="match status" value="1"/>
</dbReference>
<sequence>MQLAVDEVRVITYNTAGGNPRFRTLQSDLVTLPFYVEALTGAPGAPLLALQEVGAKQARALRRGARSGRARVLYVRRPGLGNALVIPDRFEVLSHQRRFYLASQLRGLARGLRRWHQDRQRQNWRQYAELRMSIEARLRDRRSGRRFTIFNTHLSIEPGLRDAQAESLLRRARAAALRGPVIVAADLNVRRPRGDPFEAPFAQLLREFPDMGTSPSAQADLDFILAAGFIPRRSRIWSGESLSLPGRPNAESVSDHLAEDDILRFSSAEPGGGELVTG</sequence>
<dbReference type="Pfam" id="PF03372">
    <property type="entry name" value="Exo_endo_phos"/>
    <property type="match status" value="1"/>
</dbReference>